<organism evidence="2 3">
    <name type="scientific">Batillaria attramentaria</name>
    <dbReference type="NCBI Taxonomy" id="370345"/>
    <lineage>
        <taxon>Eukaryota</taxon>
        <taxon>Metazoa</taxon>
        <taxon>Spiralia</taxon>
        <taxon>Lophotrochozoa</taxon>
        <taxon>Mollusca</taxon>
        <taxon>Gastropoda</taxon>
        <taxon>Caenogastropoda</taxon>
        <taxon>Sorbeoconcha</taxon>
        <taxon>Cerithioidea</taxon>
        <taxon>Batillariidae</taxon>
        <taxon>Batillaria</taxon>
    </lineage>
</organism>
<feature type="compositionally biased region" description="Polar residues" evidence="1">
    <location>
        <begin position="26"/>
        <end position="46"/>
    </location>
</feature>
<reference evidence="2 3" key="1">
    <citation type="journal article" date="2023" name="Sci. Data">
        <title>Genome assembly of the Korean intertidal mud-creeper Batillaria attramentaria.</title>
        <authorList>
            <person name="Patra A.K."/>
            <person name="Ho P.T."/>
            <person name="Jun S."/>
            <person name="Lee S.J."/>
            <person name="Kim Y."/>
            <person name="Won Y.J."/>
        </authorList>
    </citation>
    <scope>NUCLEOTIDE SEQUENCE [LARGE SCALE GENOMIC DNA]</scope>
    <source>
        <strain evidence="2">Wonlab-2016</strain>
    </source>
</reference>
<gene>
    <name evidence="2" type="ORF">BaRGS_00008338</name>
</gene>
<protein>
    <submittedName>
        <fullName evidence="2">Uncharacterized protein</fullName>
    </submittedName>
</protein>
<evidence type="ECO:0000256" key="1">
    <source>
        <dbReference type="SAM" id="MobiDB-lite"/>
    </source>
</evidence>
<evidence type="ECO:0000313" key="2">
    <source>
        <dbReference type="EMBL" id="KAK7500431.1"/>
    </source>
</evidence>
<feature type="compositionally biased region" description="Basic residues" evidence="1">
    <location>
        <begin position="143"/>
        <end position="152"/>
    </location>
</feature>
<dbReference type="Proteomes" id="UP001519460">
    <property type="component" value="Unassembled WGS sequence"/>
</dbReference>
<feature type="compositionally biased region" description="Polar residues" evidence="1">
    <location>
        <begin position="94"/>
        <end position="110"/>
    </location>
</feature>
<feature type="compositionally biased region" description="Polar residues" evidence="1">
    <location>
        <begin position="120"/>
        <end position="130"/>
    </location>
</feature>
<evidence type="ECO:0000313" key="3">
    <source>
        <dbReference type="Proteomes" id="UP001519460"/>
    </source>
</evidence>
<feature type="region of interest" description="Disordered" evidence="1">
    <location>
        <begin position="26"/>
        <end position="161"/>
    </location>
</feature>
<dbReference type="AlphaFoldDB" id="A0ABD0LMF9"/>
<sequence length="174" mass="19314">MTDDDGWSPKLLLQLTVRWGTQKASTPEFVTNSGPVQNLSATSGSATPPELVHRTHTFARTRKQHDTDTPPDPTTKRYYHTSTRTDDTTLPILTPSTHGLSGQAQLTFRHTSTRDDTEPTPRNTFNSCSSLLPPVGQETRVSNHPKHPRRGKNGPAWSVGWHQTTTLARIPLTE</sequence>
<accession>A0ABD0LMF9</accession>
<name>A0ABD0LMF9_9CAEN</name>
<keyword evidence="3" id="KW-1185">Reference proteome</keyword>
<dbReference type="EMBL" id="JACVVK020000037">
    <property type="protein sequence ID" value="KAK7500431.1"/>
    <property type="molecule type" value="Genomic_DNA"/>
</dbReference>
<feature type="compositionally biased region" description="Basic residues" evidence="1">
    <location>
        <begin position="54"/>
        <end position="63"/>
    </location>
</feature>
<comment type="caution">
    <text evidence="2">The sequence shown here is derived from an EMBL/GenBank/DDBJ whole genome shotgun (WGS) entry which is preliminary data.</text>
</comment>
<proteinExistence type="predicted"/>